<dbReference type="PANTHER" id="PTHR43800">
    <property type="entry name" value="PEPTIDYL-LYSINE N-ACETYLTRANSFERASE YJAB"/>
    <property type="match status" value="1"/>
</dbReference>
<protein>
    <submittedName>
        <fullName evidence="4">GNAT family N-acetyltransferase</fullName>
    </submittedName>
</protein>
<dbReference type="PROSITE" id="PS51186">
    <property type="entry name" value="GNAT"/>
    <property type="match status" value="1"/>
</dbReference>
<dbReference type="GO" id="GO:0016747">
    <property type="term" value="F:acyltransferase activity, transferring groups other than amino-acyl groups"/>
    <property type="evidence" value="ECO:0007669"/>
    <property type="project" value="InterPro"/>
</dbReference>
<dbReference type="EMBL" id="JAQMLR010000009">
    <property type="protein sequence ID" value="MDB8739143.1"/>
    <property type="molecule type" value="Genomic_DNA"/>
</dbReference>
<dbReference type="InterPro" id="IPR000182">
    <property type="entry name" value="GNAT_dom"/>
</dbReference>
<dbReference type="PIRSF" id="PIRSF037663">
    <property type="entry name" value="Acetyltransf_GNAT_prd"/>
    <property type="match status" value="1"/>
</dbReference>
<evidence type="ECO:0000259" key="3">
    <source>
        <dbReference type="PROSITE" id="PS51186"/>
    </source>
</evidence>
<dbReference type="Gene3D" id="3.40.630.30">
    <property type="match status" value="1"/>
</dbReference>
<gene>
    <name evidence="4" type="ORF">PNU63_10260</name>
</gene>
<comment type="caution">
    <text evidence="4">The sequence shown here is derived from an EMBL/GenBank/DDBJ whole genome shotgun (WGS) entry which is preliminary data.</text>
</comment>
<dbReference type="Pfam" id="PF00583">
    <property type="entry name" value="Acetyltransf_1"/>
    <property type="match status" value="1"/>
</dbReference>
<evidence type="ECO:0000313" key="5">
    <source>
        <dbReference type="Proteomes" id="UP001211731"/>
    </source>
</evidence>
<dbReference type="Proteomes" id="UP001211731">
    <property type="component" value="Unassembled WGS sequence"/>
</dbReference>
<evidence type="ECO:0000256" key="1">
    <source>
        <dbReference type="ARBA" id="ARBA00022679"/>
    </source>
</evidence>
<dbReference type="InterPro" id="IPR016181">
    <property type="entry name" value="Acyl_CoA_acyltransferase"/>
</dbReference>
<evidence type="ECO:0000256" key="2">
    <source>
        <dbReference type="ARBA" id="ARBA00023315"/>
    </source>
</evidence>
<keyword evidence="1" id="KW-0808">Transferase</keyword>
<organism evidence="4 5">
    <name type="scientific">Mediterraneibacter gnavus</name>
    <name type="common">Ruminococcus gnavus</name>
    <dbReference type="NCBI Taxonomy" id="33038"/>
    <lineage>
        <taxon>Bacteria</taxon>
        <taxon>Bacillati</taxon>
        <taxon>Bacillota</taxon>
        <taxon>Clostridia</taxon>
        <taxon>Lachnospirales</taxon>
        <taxon>Lachnospiraceae</taxon>
        <taxon>Mediterraneibacter</taxon>
    </lineage>
</organism>
<name>A0AB35J380_MEDGN</name>
<proteinExistence type="predicted"/>
<accession>A0AB35J380</accession>
<keyword evidence="2" id="KW-0012">Acyltransferase</keyword>
<feature type="domain" description="N-acetyltransferase" evidence="3">
    <location>
        <begin position="1"/>
        <end position="149"/>
    </location>
</feature>
<dbReference type="CDD" id="cd04301">
    <property type="entry name" value="NAT_SF"/>
    <property type="match status" value="1"/>
</dbReference>
<sequence length="150" mass="17476">MIKRIYNQEEIEAVLHKFSTSLQSLTQGEEFRKEMAIKFLKYGNVLVVEKSEGDICGFVAYYMNDFISREAYISMIAVLPPYRKNGYGKSLLDSVIQDARKKEMKSVCLEVDKSNNKAIDFYRENGFYVIKATERSNFMKYNIMENEKNG</sequence>
<dbReference type="AlphaFoldDB" id="A0AB35J380"/>
<dbReference type="SUPFAM" id="SSF55729">
    <property type="entry name" value="Acyl-CoA N-acyltransferases (Nat)"/>
    <property type="match status" value="1"/>
</dbReference>
<dbReference type="PANTHER" id="PTHR43800:SF1">
    <property type="entry name" value="PEPTIDYL-LYSINE N-ACETYLTRANSFERASE YJAB"/>
    <property type="match status" value="1"/>
</dbReference>
<dbReference type="RefSeq" id="WP_272107193.1">
    <property type="nucleotide sequence ID" value="NZ_BAABXJ010000001.1"/>
</dbReference>
<evidence type="ECO:0000313" key="4">
    <source>
        <dbReference type="EMBL" id="MDB8739143.1"/>
    </source>
</evidence>
<dbReference type="InterPro" id="IPR017255">
    <property type="entry name" value="AcTrfase_GNAT_prd"/>
</dbReference>
<reference evidence="4" key="1">
    <citation type="submission" date="2023-01" db="EMBL/GenBank/DDBJ databases">
        <title>Human gut microbiome strain richness.</title>
        <authorList>
            <person name="Chen-Liaw A."/>
        </authorList>
    </citation>
    <scope>NUCLEOTIDE SEQUENCE</scope>
    <source>
        <strain evidence="4">1001217st1_A9_1001217B_191108</strain>
    </source>
</reference>